<dbReference type="Proteomes" id="UP000017836">
    <property type="component" value="Unassembled WGS sequence"/>
</dbReference>
<protein>
    <submittedName>
        <fullName evidence="1">Uncharacterized protein</fullName>
    </submittedName>
</protein>
<evidence type="ECO:0000313" key="1">
    <source>
        <dbReference type="EMBL" id="ERN02491.1"/>
    </source>
</evidence>
<gene>
    <name evidence="1" type="ORF">AMTR_s01229p00009130</name>
</gene>
<dbReference type="AlphaFoldDB" id="W1P4H6"/>
<dbReference type="Gramene" id="ERN02491">
    <property type="protein sequence ID" value="ERN02491"/>
    <property type="gene ID" value="AMTR_s01229p00009130"/>
</dbReference>
<dbReference type="EMBL" id="KI394549">
    <property type="protein sequence ID" value="ERN02491.1"/>
    <property type="molecule type" value="Genomic_DNA"/>
</dbReference>
<keyword evidence="2" id="KW-1185">Reference proteome</keyword>
<feature type="non-terminal residue" evidence="1">
    <location>
        <position position="67"/>
    </location>
</feature>
<reference evidence="2" key="1">
    <citation type="journal article" date="2013" name="Science">
        <title>The Amborella genome and the evolution of flowering plants.</title>
        <authorList>
            <consortium name="Amborella Genome Project"/>
        </authorList>
    </citation>
    <scope>NUCLEOTIDE SEQUENCE [LARGE SCALE GENOMIC DNA]</scope>
</reference>
<sequence>MTLKGMVKGTRNMLGRYIGKWFYDKRIHFDAVNSPYFPPMVNAIQRAEPGVKPSTTYQLNGPLLDEE</sequence>
<name>W1P4H6_AMBTC</name>
<organism evidence="1 2">
    <name type="scientific">Amborella trichopoda</name>
    <dbReference type="NCBI Taxonomy" id="13333"/>
    <lineage>
        <taxon>Eukaryota</taxon>
        <taxon>Viridiplantae</taxon>
        <taxon>Streptophyta</taxon>
        <taxon>Embryophyta</taxon>
        <taxon>Tracheophyta</taxon>
        <taxon>Spermatophyta</taxon>
        <taxon>Magnoliopsida</taxon>
        <taxon>Amborellales</taxon>
        <taxon>Amborellaceae</taxon>
        <taxon>Amborella</taxon>
    </lineage>
</organism>
<proteinExistence type="predicted"/>
<evidence type="ECO:0000313" key="2">
    <source>
        <dbReference type="Proteomes" id="UP000017836"/>
    </source>
</evidence>
<accession>W1P4H6</accession>
<dbReference type="HOGENOM" id="CLU_016471_7_2_1"/>